<dbReference type="AlphaFoldDB" id="Q2IT99"/>
<dbReference type="STRING" id="316058.RPB_3868"/>
<keyword evidence="3" id="KW-0223">Dioxygenase</keyword>
<dbReference type="KEGG" id="rpb:RPB_3868"/>
<dbReference type="OrthoDB" id="1676816at2"/>
<evidence type="ECO:0000313" key="4">
    <source>
        <dbReference type="Proteomes" id="UP000008809"/>
    </source>
</evidence>
<dbReference type="EC" id="1.13.11.15" evidence="3"/>
<dbReference type="PANTHER" id="PTHR30096">
    <property type="entry name" value="4,5-DOPA DIOXYGENASE EXTRADIOL-LIKE PROTEIN"/>
    <property type="match status" value="1"/>
</dbReference>
<evidence type="ECO:0000313" key="3">
    <source>
        <dbReference type="EMBL" id="ABD08561.1"/>
    </source>
</evidence>
<reference evidence="3 4" key="1">
    <citation type="submission" date="2006-01" db="EMBL/GenBank/DDBJ databases">
        <title>Complete sequence of Rhodopseudomonas palustris HaA2.</title>
        <authorList>
            <consortium name="US DOE Joint Genome Institute"/>
            <person name="Copeland A."/>
            <person name="Lucas S."/>
            <person name="Lapidus A."/>
            <person name="Barry K."/>
            <person name="Detter J.C."/>
            <person name="Glavina T."/>
            <person name="Hammon N."/>
            <person name="Israni S."/>
            <person name="Pitluck S."/>
            <person name="Chain P."/>
            <person name="Malfatti S."/>
            <person name="Shin M."/>
            <person name="Vergez L."/>
            <person name="Schmutz J."/>
            <person name="Larimer F."/>
            <person name="Land M."/>
            <person name="Hauser L."/>
            <person name="Pelletier D.A."/>
            <person name="Kyrpides N."/>
            <person name="Anderson I."/>
            <person name="Oda Y."/>
            <person name="Harwood C.S."/>
            <person name="Richardson P."/>
        </authorList>
    </citation>
    <scope>NUCLEOTIDE SEQUENCE [LARGE SCALE GENOMIC DNA]</scope>
    <source>
        <strain evidence="3 4">HaA2</strain>
    </source>
</reference>
<keyword evidence="1 3" id="KW-0560">Oxidoreductase</keyword>
<dbReference type="eggNOG" id="COG3384">
    <property type="taxonomic scope" value="Bacteria"/>
</dbReference>
<name>Q2IT99_RHOP2</name>
<evidence type="ECO:0000259" key="2">
    <source>
        <dbReference type="Pfam" id="PF02900"/>
    </source>
</evidence>
<dbReference type="Proteomes" id="UP000008809">
    <property type="component" value="Chromosome"/>
</dbReference>
<dbReference type="RefSeq" id="WP_011442745.1">
    <property type="nucleotide sequence ID" value="NC_007778.1"/>
</dbReference>
<dbReference type="Gene3D" id="3.40.830.10">
    <property type="entry name" value="LigB-like"/>
    <property type="match status" value="1"/>
</dbReference>
<protein>
    <submittedName>
        <fullName evidence="3">3,4-dihydroxyphenylacetate 2,3-dioxygenase HpaD_Fe</fullName>
        <ecNumber evidence="3">1.13.11.15</ecNumber>
    </submittedName>
</protein>
<dbReference type="PANTHER" id="PTHR30096:SF9">
    <property type="entry name" value="4-HYDROXYPHENYLACETATE CATABOLISM PROTEIN"/>
    <property type="match status" value="1"/>
</dbReference>
<dbReference type="InterPro" id="IPR011984">
    <property type="entry name" value="HPCD"/>
</dbReference>
<feature type="domain" description="Extradiol ring-cleavage dioxygenase class III enzyme subunit B" evidence="2">
    <location>
        <begin position="7"/>
        <end position="280"/>
    </location>
</feature>
<dbReference type="GO" id="GO:0008687">
    <property type="term" value="F:3,4-dihydroxyphenylacetate 2,3-dioxygenase activity"/>
    <property type="evidence" value="ECO:0007669"/>
    <property type="project" value="UniProtKB-EC"/>
</dbReference>
<accession>Q2IT99</accession>
<proteinExistence type="predicted"/>
<dbReference type="InterPro" id="IPR004183">
    <property type="entry name" value="Xdiol_dOase_suB"/>
</dbReference>
<organism evidence="3 4">
    <name type="scientific">Rhodopseudomonas palustris (strain HaA2)</name>
    <dbReference type="NCBI Taxonomy" id="316058"/>
    <lineage>
        <taxon>Bacteria</taxon>
        <taxon>Pseudomonadati</taxon>
        <taxon>Pseudomonadota</taxon>
        <taxon>Alphaproteobacteria</taxon>
        <taxon>Hyphomicrobiales</taxon>
        <taxon>Nitrobacteraceae</taxon>
        <taxon>Rhodopseudomonas</taxon>
    </lineage>
</organism>
<dbReference type="Pfam" id="PF02900">
    <property type="entry name" value="LigB"/>
    <property type="match status" value="1"/>
</dbReference>
<dbReference type="HOGENOM" id="CLU_083901_0_0_5"/>
<evidence type="ECO:0000256" key="1">
    <source>
        <dbReference type="ARBA" id="ARBA00023002"/>
    </source>
</evidence>
<dbReference type="CDD" id="cd07370">
    <property type="entry name" value="HPCD"/>
    <property type="match status" value="1"/>
</dbReference>
<dbReference type="NCBIfam" id="TIGR02298">
    <property type="entry name" value="HpaD_Fe"/>
    <property type="match status" value="1"/>
</dbReference>
<dbReference type="EMBL" id="CP000250">
    <property type="protein sequence ID" value="ABD08561.1"/>
    <property type="molecule type" value="Genomic_DNA"/>
</dbReference>
<dbReference type="GO" id="GO:0008198">
    <property type="term" value="F:ferrous iron binding"/>
    <property type="evidence" value="ECO:0007669"/>
    <property type="project" value="InterPro"/>
</dbReference>
<dbReference type="SUPFAM" id="SSF53213">
    <property type="entry name" value="LigB-like"/>
    <property type="match status" value="1"/>
</dbReference>
<sequence length="283" mass="31096">MGKLVLAAKVTHVPSLMLSEAGDSPLKQARAGAVESLRELGRRARTRDVSTFVVFDTHWLSNFGYHVNANARHRGSFTSHEAPHMIQDLRYDLPGDTALAEAIASEAESAGLKVLAHQVPTLGLEYGTIVPMHYLNPDGWAKVVSIASPLFTSIEESRALGEATRRAIDQSGERVALLASGSLSHRLWPNKNLGPEAWTSIASEFNRQVDLRVLQLWQERRYREFTAMLPDYAVKCNGEGGMGDTVMLFAALGWDKYDGEAEPLCDYFPSSGSGQINVEFHVA</sequence>
<keyword evidence="4" id="KW-1185">Reference proteome</keyword>
<gene>
    <name evidence="3" type="ordered locus">RPB_3868</name>
</gene>